<evidence type="ECO:0000313" key="8">
    <source>
        <dbReference type="Proteomes" id="UP000727407"/>
    </source>
</evidence>
<evidence type="ECO:0000256" key="5">
    <source>
        <dbReference type="RuleBase" id="RU363122"/>
    </source>
</evidence>
<protein>
    <recommendedName>
        <fullName evidence="5">Secretory carrier-associated membrane protein</fullName>
        <shortName evidence="5">Secretory carrier membrane protein</shortName>
    </recommendedName>
</protein>
<evidence type="ECO:0000256" key="6">
    <source>
        <dbReference type="SAM" id="MobiDB-lite"/>
    </source>
</evidence>
<gene>
    <name evidence="7" type="primary">scamp2l</name>
    <name evidence="7" type="ORF">DAT39_004133</name>
</gene>
<comment type="similarity">
    <text evidence="5">Belongs to the SCAMP family.</text>
</comment>
<feature type="transmembrane region" description="Helical" evidence="5">
    <location>
        <begin position="150"/>
        <end position="171"/>
    </location>
</feature>
<dbReference type="PANTHER" id="PTHR10687:SF7">
    <property type="entry name" value="SECRETORY CARRIER-ASSOCIATED MEMBRANE PROTEIN 2"/>
    <property type="match status" value="1"/>
</dbReference>
<evidence type="ECO:0000256" key="3">
    <source>
        <dbReference type="ARBA" id="ARBA00022989"/>
    </source>
</evidence>
<dbReference type="PANTHER" id="PTHR10687">
    <property type="entry name" value="SECRETORY CARRIER-ASSOCIATED MEMBRANE PROTEIN SCAMP"/>
    <property type="match status" value="1"/>
</dbReference>
<sequence>MSGLDSNPFAAPVEVNPFQDPSVTQAASTGREGIDEYNPFSVGGQDNGSNIPYSVKTQPAVLQPTQDPSPQAKASAAQAELLKQQEELEKKAAELERKEQELQNRSAERGKENNWPPLPRFFPIKPCFYQDFNEEIPPEYHRVCKMMYYLWMYHCTTLLLNLLACLIYFVVNTSHGVDFGLSIVWFVIFSPAAFMCWYRPVYKAFRSDSSFNFFFFFFMFAFQVVVYIIQSVGIPSWGNSGWIMAISMIGSNLPVAVFMMVVAGFFTVNAVLSVILLKM</sequence>
<dbReference type="GO" id="GO:0032588">
    <property type="term" value="C:trans-Golgi network membrane"/>
    <property type="evidence" value="ECO:0007669"/>
    <property type="project" value="TreeGrafter"/>
</dbReference>
<accession>A0A8J4XFW8</accession>
<keyword evidence="4 5" id="KW-0472">Membrane</keyword>
<feature type="transmembrane region" description="Helical" evidence="5">
    <location>
        <begin position="253"/>
        <end position="277"/>
    </location>
</feature>
<dbReference type="EMBL" id="QNUK01000037">
    <property type="protein sequence ID" value="KAF5906090.1"/>
    <property type="molecule type" value="Genomic_DNA"/>
</dbReference>
<proteinExistence type="inferred from homology"/>
<feature type="compositionally biased region" description="Polar residues" evidence="6">
    <location>
        <begin position="19"/>
        <end position="28"/>
    </location>
</feature>
<dbReference type="Proteomes" id="UP000727407">
    <property type="component" value="Unassembled WGS sequence"/>
</dbReference>
<evidence type="ECO:0000313" key="7">
    <source>
        <dbReference type="EMBL" id="KAF5906090.1"/>
    </source>
</evidence>
<feature type="non-terminal residue" evidence="7">
    <location>
        <position position="1"/>
    </location>
</feature>
<evidence type="ECO:0000256" key="2">
    <source>
        <dbReference type="ARBA" id="ARBA00022692"/>
    </source>
</evidence>
<dbReference type="GO" id="GO:0015031">
    <property type="term" value="P:protein transport"/>
    <property type="evidence" value="ECO:0007669"/>
    <property type="project" value="InterPro"/>
</dbReference>
<dbReference type="InterPro" id="IPR007273">
    <property type="entry name" value="SCAMP"/>
</dbReference>
<feature type="transmembrane region" description="Helical" evidence="5">
    <location>
        <begin position="213"/>
        <end position="233"/>
    </location>
</feature>
<evidence type="ECO:0000256" key="4">
    <source>
        <dbReference type="ARBA" id="ARBA00023136"/>
    </source>
</evidence>
<dbReference type="GO" id="GO:0055038">
    <property type="term" value="C:recycling endosome membrane"/>
    <property type="evidence" value="ECO:0007669"/>
    <property type="project" value="TreeGrafter"/>
</dbReference>
<dbReference type="OrthoDB" id="242866at2759"/>
<keyword evidence="8" id="KW-1185">Reference proteome</keyword>
<keyword evidence="3 5" id="KW-1133">Transmembrane helix</keyword>
<reference evidence="7" key="1">
    <citation type="submission" date="2020-07" db="EMBL/GenBank/DDBJ databases">
        <title>Clarias magur genome sequencing, assembly and annotation.</title>
        <authorList>
            <person name="Kushwaha B."/>
            <person name="Kumar R."/>
            <person name="Das P."/>
            <person name="Joshi C.G."/>
            <person name="Kumar D."/>
            <person name="Nagpure N.S."/>
            <person name="Pandey M."/>
            <person name="Agarwal S."/>
            <person name="Srivastava S."/>
            <person name="Singh M."/>
            <person name="Sahoo L."/>
            <person name="Jayasankar P."/>
            <person name="Meher P.K."/>
            <person name="Koringa P.G."/>
            <person name="Iquebal M.A."/>
            <person name="Das S.P."/>
            <person name="Bit A."/>
            <person name="Patnaik S."/>
            <person name="Patel N."/>
            <person name="Shah T.M."/>
            <person name="Hinsu A."/>
            <person name="Jena J.K."/>
        </authorList>
    </citation>
    <scope>NUCLEOTIDE SEQUENCE</scope>
    <source>
        <strain evidence="7">CIFAMagur01</strain>
        <tissue evidence="7">Testis</tissue>
    </source>
</reference>
<keyword evidence="5" id="KW-0813">Transport</keyword>
<organism evidence="7 8">
    <name type="scientific">Clarias magur</name>
    <name type="common">Asian catfish</name>
    <name type="synonym">Macropteronotus magur</name>
    <dbReference type="NCBI Taxonomy" id="1594786"/>
    <lineage>
        <taxon>Eukaryota</taxon>
        <taxon>Metazoa</taxon>
        <taxon>Chordata</taxon>
        <taxon>Craniata</taxon>
        <taxon>Vertebrata</taxon>
        <taxon>Euteleostomi</taxon>
        <taxon>Actinopterygii</taxon>
        <taxon>Neopterygii</taxon>
        <taxon>Teleostei</taxon>
        <taxon>Ostariophysi</taxon>
        <taxon>Siluriformes</taxon>
        <taxon>Clariidae</taxon>
        <taxon>Clarias</taxon>
    </lineage>
</organism>
<feature type="transmembrane region" description="Helical" evidence="5">
    <location>
        <begin position="183"/>
        <end position="201"/>
    </location>
</feature>
<feature type="region of interest" description="Disordered" evidence="6">
    <location>
        <begin position="93"/>
        <end position="112"/>
    </location>
</feature>
<comment type="caution">
    <text evidence="7">The sequence shown here is derived from an EMBL/GenBank/DDBJ whole genome shotgun (WGS) entry which is preliminary data.</text>
</comment>
<dbReference type="Pfam" id="PF04144">
    <property type="entry name" value="SCAMP"/>
    <property type="match status" value="1"/>
</dbReference>
<dbReference type="AlphaFoldDB" id="A0A8J4XFW8"/>
<feature type="region of interest" description="Disordered" evidence="6">
    <location>
        <begin position="1"/>
        <end position="79"/>
    </location>
</feature>
<keyword evidence="2 5" id="KW-0812">Transmembrane</keyword>
<feature type="compositionally biased region" description="Polar residues" evidence="6">
    <location>
        <begin position="47"/>
        <end position="57"/>
    </location>
</feature>
<name>A0A8J4XFW8_CLAMG</name>
<evidence type="ECO:0000256" key="1">
    <source>
        <dbReference type="ARBA" id="ARBA00004141"/>
    </source>
</evidence>
<comment type="subcellular location">
    <subcellularLocation>
        <location evidence="1 5">Membrane</location>
        <topology evidence="1 5">Multi-pass membrane protein</topology>
    </subcellularLocation>
</comment>